<dbReference type="AlphaFoldDB" id="A0A9W3ASY7"/>
<name>A0A9W3ASY7_BIOGL</name>
<dbReference type="GeneID" id="129927122"/>
<dbReference type="InterPro" id="IPR043502">
    <property type="entry name" value="DNA/RNA_pol_sf"/>
</dbReference>
<dbReference type="Pfam" id="PF17921">
    <property type="entry name" value="Integrase_H2C2"/>
    <property type="match status" value="1"/>
</dbReference>
<evidence type="ECO:0000256" key="1">
    <source>
        <dbReference type="SAM" id="MobiDB-lite"/>
    </source>
</evidence>
<reference evidence="5" key="1">
    <citation type="submission" date="2025-08" db="UniProtKB">
        <authorList>
            <consortium name="RefSeq"/>
        </authorList>
    </citation>
    <scope>IDENTIFICATION</scope>
</reference>
<gene>
    <name evidence="5" type="primary">LOC129927122</name>
</gene>
<dbReference type="PANTHER" id="PTHR37984">
    <property type="entry name" value="PROTEIN CBG26694"/>
    <property type="match status" value="1"/>
</dbReference>
<dbReference type="InterPro" id="IPR041588">
    <property type="entry name" value="Integrase_H2C2"/>
</dbReference>
<feature type="domain" description="Reverse transcriptase/retrotransposon-derived protein RNase H-like" evidence="2">
    <location>
        <begin position="127"/>
        <end position="205"/>
    </location>
</feature>
<dbReference type="Gene3D" id="3.30.70.270">
    <property type="match status" value="2"/>
</dbReference>
<organism evidence="4 5">
    <name type="scientific">Biomphalaria glabrata</name>
    <name type="common">Bloodfluke planorb</name>
    <name type="synonym">Freshwater snail</name>
    <dbReference type="NCBI Taxonomy" id="6526"/>
    <lineage>
        <taxon>Eukaryota</taxon>
        <taxon>Metazoa</taxon>
        <taxon>Spiralia</taxon>
        <taxon>Lophotrochozoa</taxon>
        <taxon>Mollusca</taxon>
        <taxon>Gastropoda</taxon>
        <taxon>Heterobranchia</taxon>
        <taxon>Euthyneura</taxon>
        <taxon>Panpulmonata</taxon>
        <taxon>Hygrophila</taxon>
        <taxon>Lymnaeoidea</taxon>
        <taxon>Planorbidae</taxon>
        <taxon>Biomphalaria</taxon>
    </lineage>
</organism>
<dbReference type="RefSeq" id="XP_055890320.1">
    <property type="nucleotide sequence ID" value="XM_056034345.1"/>
</dbReference>
<evidence type="ECO:0000313" key="5">
    <source>
        <dbReference type="RefSeq" id="XP_055890320.1"/>
    </source>
</evidence>
<sequence length="426" mass="49259">MITPYGRYRWSRLPFGLSVSGEIFQKKLTEALLGLERCINVADDIVIVGCVEKQDQISFMGHCISVQGIKPDIKKIKAILEMKKPENSQEARKLCGMVQYLSKFLNNLAEVSQPLRELTKKDCNFRWTEKCEEAFNMIKTMITNTPVLIFYNPDKKLEIQVDSSQHGLGAVLMQEGQPIEFASRALTPTEKRWAQIEKELLAWVEGNSLHIADTLSRLCNQEEKKVFNIFQTHVVDIPDPMRQEMKKNLHTAHIAYDGMMRRARQTMFWPGMADEIKQMAETCSACQERKPINQRETLIQHDELNVPWEKVGADLMEVDGRQSIREQPSPRSYKIKGDNGGFYIRNRYHIRPRKTILKDTDVYDGNVLDDDDDNERPDFSDNCSQHSAQSGVVSHVPDNNCDRNMPARTSTRETNRPVWHRDYDMY</sequence>
<evidence type="ECO:0000259" key="3">
    <source>
        <dbReference type="Pfam" id="PF17921"/>
    </source>
</evidence>
<evidence type="ECO:0000313" key="4">
    <source>
        <dbReference type="Proteomes" id="UP001165740"/>
    </source>
</evidence>
<feature type="domain" description="Integrase zinc-binding" evidence="3">
    <location>
        <begin position="237"/>
        <end position="291"/>
    </location>
</feature>
<protein>
    <submittedName>
        <fullName evidence="5">Uncharacterized protein LOC129927122</fullName>
    </submittedName>
</protein>
<evidence type="ECO:0000259" key="2">
    <source>
        <dbReference type="Pfam" id="PF17919"/>
    </source>
</evidence>
<dbReference type="PANTHER" id="PTHR37984:SF8">
    <property type="entry name" value="CCHC-TYPE DOMAIN-CONTAINING PROTEIN"/>
    <property type="match status" value="1"/>
</dbReference>
<dbReference type="Pfam" id="PF17919">
    <property type="entry name" value="RT_RNaseH_2"/>
    <property type="match status" value="1"/>
</dbReference>
<dbReference type="OrthoDB" id="5807442at2759"/>
<dbReference type="Gene3D" id="1.10.340.70">
    <property type="match status" value="1"/>
</dbReference>
<accession>A0A9W3ASY7</accession>
<dbReference type="OMA" id="PINQRET"/>
<proteinExistence type="predicted"/>
<keyword evidence="4" id="KW-1185">Reference proteome</keyword>
<feature type="compositionally biased region" description="Polar residues" evidence="1">
    <location>
        <begin position="383"/>
        <end position="392"/>
    </location>
</feature>
<dbReference type="InterPro" id="IPR041577">
    <property type="entry name" value="RT_RNaseH_2"/>
</dbReference>
<dbReference type="Proteomes" id="UP001165740">
    <property type="component" value="Chromosome 7"/>
</dbReference>
<dbReference type="InterPro" id="IPR050951">
    <property type="entry name" value="Retrovirus_Pol_polyprotein"/>
</dbReference>
<dbReference type="InterPro" id="IPR043128">
    <property type="entry name" value="Rev_trsase/Diguanyl_cyclase"/>
</dbReference>
<dbReference type="SUPFAM" id="SSF56672">
    <property type="entry name" value="DNA/RNA polymerases"/>
    <property type="match status" value="1"/>
</dbReference>
<feature type="region of interest" description="Disordered" evidence="1">
    <location>
        <begin position="367"/>
        <end position="413"/>
    </location>
</feature>
<dbReference type="FunFam" id="3.30.70.270:FF:000026">
    <property type="entry name" value="Transposon Ty3-G Gag-Pol polyprotein"/>
    <property type="match status" value="1"/>
</dbReference>